<dbReference type="GO" id="GO:0005524">
    <property type="term" value="F:ATP binding"/>
    <property type="evidence" value="ECO:0007669"/>
    <property type="project" value="InterPro"/>
</dbReference>
<dbReference type="GO" id="GO:0004252">
    <property type="term" value="F:serine-type endopeptidase activity"/>
    <property type="evidence" value="ECO:0007669"/>
    <property type="project" value="UniProtKB-UniRule"/>
</dbReference>
<dbReference type="GO" id="GO:0004176">
    <property type="term" value="F:ATP-dependent peptidase activity"/>
    <property type="evidence" value="ECO:0007669"/>
    <property type="project" value="UniProtKB-UniRule"/>
</dbReference>
<name>A0AAJ4A2D4_9BACT</name>
<dbReference type="Gene3D" id="3.40.50.300">
    <property type="entry name" value="P-loop containing nucleotide triphosphate hydrolases"/>
    <property type="match status" value="2"/>
</dbReference>
<comment type="similarity">
    <text evidence="2">Belongs to the peptidase S16 family.</text>
</comment>
<organism evidence="5 6">
    <name type="scientific">Sulfurimonas xiamenensis</name>
    <dbReference type="NCBI Taxonomy" id="2590021"/>
    <lineage>
        <taxon>Bacteria</taxon>
        <taxon>Pseudomonadati</taxon>
        <taxon>Campylobacterota</taxon>
        <taxon>Epsilonproteobacteria</taxon>
        <taxon>Campylobacterales</taxon>
        <taxon>Sulfurimonadaceae</taxon>
        <taxon>Sulfurimonas</taxon>
    </lineage>
</organism>
<evidence type="ECO:0000256" key="2">
    <source>
        <dbReference type="PROSITE-ProRule" id="PRU01122"/>
    </source>
</evidence>
<dbReference type="InterPro" id="IPR027417">
    <property type="entry name" value="P-loop_NTPase"/>
</dbReference>
<sequence length="808" mass="91325">MTPILAVSQLYHKCDFSLFSFTTTEELEPLEDPIGQKNALEAIDFAANIKQDGYNLFAMGASGSGKHSTVMSFLQKKAIKEKAPSDWCYVNNFKDPRKPIAIEFPCGQAIKFKDDMYELIELLKEILPAAFEGNAYRNEFEIINQKYIDAESEIFKNLQDEAKKHDISMNASSRNRVTFAPVVDGKVITAAEYNAIEGEEKEKIDQKVNEFEKIVKEGLNKVNELNKAQRKELKSLEKKITQESVESLIDEMRSKYSYSKKIIEYLDALQNDVIRHVQDFLVKPDEMPVMPFMKDLYTPSFSRYRVNLFITHEENATSAVVYEDNPIHQNLIGKIEHLSQVGTLVTDFSMIKPGALHRANGGYLVLDARNLLMQPFAYEELKRALRSKEIRIESLAQQYSFISTTSLEPEPIPIDVKVVLIGERILYYLLHHYDPDFQELFKVTADFEDDIVRNNDNIYLYARMIGTIAKKHNLLPLTSKAVARIIEQSSKEVSHSAKFSTHLRTLSDLLKEADYWAKKENRSVVDIDDINKVLQTRIERLNRIQRKLYEQIDEGTIMISVTGSAVGKINALSFISMGGYDFGIASRITARTRIGKGEIIDIEREVELGGPLHSKGVMILSSYLGSTYAKNIPLSLSSSLVFEQSYGRVDGDSASSTELYAILSSLSNLPIKQNIAVTGSVNQFGEIQPIGGVNEKIEGFFDICMRRDKNGFYGVIIPEANIKHLMLKTEVLEAVEKENFAIYAVKTINEGIEILTGVEAGKADENGIYPSSSVNGMVMARLEEFSKNAKDFYHQKSDNSDEENKTDK</sequence>
<feature type="coiled-coil region" evidence="3">
    <location>
        <begin position="219"/>
        <end position="246"/>
    </location>
</feature>
<dbReference type="SUPFAM" id="SSF52540">
    <property type="entry name" value="P-loop containing nucleoside triphosphate hydrolases"/>
    <property type="match status" value="1"/>
</dbReference>
<dbReference type="InterPro" id="IPR014721">
    <property type="entry name" value="Ribsml_uS5_D2-typ_fold_subgr"/>
</dbReference>
<gene>
    <name evidence="5" type="ORF">FJR47_01340</name>
</gene>
<dbReference type="Gene3D" id="1.10.8.60">
    <property type="match status" value="1"/>
</dbReference>
<dbReference type="EC" id="3.4.21.53" evidence="2"/>
<dbReference type="EMBL" id="CP041166">
    <property type="protein sequence ID" value="QFR42632.1"/>
    <property type="molecule type" value="Genomic_DNA"/>
</dbReference>
<dbReference type="Pfam" id="PF05362">
    <property type="entry name" value="Lon_C"/>
    <property type="match status" value="1"/>
</dbReference>
<dbReference type="AlphaFoldDB" id="A0AAJ4A2D4"/>
<reference evidence="6" key="1">
    <citation type="submission" date="2019-06" db="EMBL/GenBank/DDBJ databases">
        <title>Sulfurimonas gotlandica sp. nov., a chemoautotrophic and psychrotolerant epsilonproteobacterium isolated from a pelagic redoxcline, and an emended description of the genus Sulfurimonas.</title>
        <authorList>
            <person name="Wang S."/>
            <person name="Jiang L."/>
            <person name="Shao Z."/>
        </authorList>
    </citation>
    <scope>NUCLEOTIDE SEQUENCE [LARGE SCALE GENOMIC DNA]</scope>
    <source>
        <strain evidence="6">1-1N</strain>
    </source>
</reference>
<dbReference type="PROSITE" id="PS51786">
    <property type="entry name" value="LON_PROTEOLYTIC"/>
    <property type="match status" value="1"/>
</dbReference>
<keyword evidence="3" id="KW-0175">Coiled coil</keyword>
<dbReference type="GO" id="GO:0030163">
    <property type="term" value="P:protein catabolic process"/>
    <property type="evidence" value="ECO:0007669"/>
    <property type="project" value="InterPro"/>
</dbReference>
<keyword evidence="1 2" id="KW-0645">Protease</keyword>
<dbReference type="GO" id="GO:0006508">
    <property type="term" value="P:proteolysis"/>
    <property type="evidence" value="ECO:0007669"/>
    <property type="project" value="UniProtKB-KW"/>
</dbReference>
<dbReference type="Pfam" id="PF20437">
    <property type="entry name" value="LonC_helical"/>
    <property type="match status" value="1"/>
</dbReference>
<proteinExistence type="inferred from homology"/>
<feature type="domain" description="Lon proteolytic" evidence="4">
    <location>
        <begin position="563"/>
        <end position="758"/>
    </location>
</feature>
<dbReference type="Gene3D" id="3.30.230.10">
    <property type="match status" value="1"/>
</dbReference>
<evidence type="ECO:0000313" key="6">
    <source>
        <dbReference type="Proteomes" id="UP000326061"/>
    </source>
</evidence>
<feature type="active site" evidence="2">
    <location>
        <position position="696"/>
    </location>
</feature>
<protein>
    <recommendedName>
        <fullName evidence="2">endopeptidase La</fullName>
        <ecNumber evidence="2">3.4.21.53</ecNumber>
    </recommendedName>
</protein>
<evidence type="ECO:0000259" key="4">
    <source>
        <dbReference type="PROSITE" id="PS51786"/>
    </source>
</evidence>
<dbReference type="InterPro" id="IPR020568">
    <property type="entry name" value="Ribosomal_Su5_D2-typ_SF"/>
</dbReference>
<dbReference type="PANTHER" id="PTHR10046">
    <property type="entry name" value="ATP DEPENDENT LON PROTEASE FAMILY MEMBER"/>
    <property type="match status" value="1"/>
</dbReference>
<dbReference type="InterPro" id="IPR046843">
    <property type="entry name" value="LonB_AAA-LID"/>
</dbReference>
<dbReference type="Proteomes" id="UP000326061">
    <property type="component" value="Chromosome"/>
</dbReference>
<dbReference type="SUPFAM" id="SSF54211">
    <property type="entry name" value="Ribosomal protein S5 domain 2-like"/>
    <property type="match status" value="1"/>
</dbReference>
<evidence type="ECO:0000256" key="3">
    <source>
        <dbReference type="SAM" id="Coils"/>
    </source>
</evidence>
<keyword evidence="2" id="KW-0720">Serine protease</keyword>
<dbReference type="Pfam" id="PF20436">
    <property type="entry name" value="LonB_AAA-LID"/>
    <property type="match status" value="1"/>
</dbReference>
<dbReference type="PRINTS" id="PR00830">
    <property type="entry name" value="ENDOLAPTASE"/>
</dbReference>
<dbReference type="Pfam" id="PF13654">
    <property type="entry name" value="AAA_32"/>
    <property type="match status" value="1"/>
</dbReference>
<keyword evidence="2" id="KW-0378">Hydrolase</keyword>
<keyword evidence="6" id="KW-1185">Reference proteome</keyword>
<dbReference type="KEGG" id="suln:FJR47_01340"/>
<evidence type="ECO:0000256" key="1">
    <source>
        <dbReference type="ARBA" id="ARBA00022670"/>
    </source>
</evidence>
<accession>A0AAJ4A2D4</accession>
<dbReference type="InterPro" id="IPR046844">
    <property type="entry name" value="Lon-like_helical"/>
</dbReference>
<comment type="catalytic activity">
    <reaction evidence="2">
        <text>Hydrolysis of proteins in presence of ATP.</text>
        <dbReference type="EC" id="3.4.21.53"/>
    </reaction>
</comment>
<feature type="active site" evidence="2">
    <location>
        <position position="653"/>
    </location>
</feature>
<dbReference type="InterPro" id="IPR041699">
    <property type="entry name" value="AAA_32"/>
</dbReference>
<dbReference type="RefSeq" id="WP_152298700.1">
    <property type="nucleotide sequence ID" value="NZ_CP041166.1"/>
</dbReference>
<dbReference type="InterPro" id="IPR027065">
    <property type="entry name" value="Lon_Prtase"/>
</dbReference>
<evidence type="ECO:0000313" key="5">
    <source>
        <dbReference type="EMBL" id="QFR42632.1"/>
    </source>
</evidence>
<dbReference type="InterPro" id="IPR008269">
    <property type="entry name" value="Lon_proteolytic"/>
</dbReference>